<protein>
    <submittedName>
        <fullName evidence="2">Dienelactone hydrolase family protein</fullName>
    </submittedName>
</protein>
<keyword evidence="3" id="KW-1185">Reference proteome</keyword>
<keyword evidence="2" id="KW-0378">Hydrolase</keyword>
<proteinExistence type="predicted"/>
<sequence>MTTSTWHDDPEHVFRIRSAEGSFDGYLARPAAVAAPAIVVLHEVFGVNVDLRATCDELAAAGFIAICPELFWRQGESHVDLSVQSQPDWEKGLALYKAFDIDAGVRDVEATIAAARTLTGATGRVGVMGFCLGGLLTFLAAARTRVDAAVAFHGGRTEEFLGETADIDGPLQMHLAEEDEFIPKKAQREIAEALAGNPKFEVFSYPGCRHAFSRHGGTHFNAEAARLSRARTLEFFHRELA</sequence>
<dbReference type="Proteomes" id="UP001151081">
    <property type="component" value="Unassembled WGS sequence"/>
</dbReference>
<dbReference type="Pfam" id="PF01738">
    <property type="entry name" value="DLH"/>
    <property type="match status" value="1"/>
</dbReference>
<name>A0A9X3XEY1_9BACT</name>
<dbReference type="InterPro" id="IPR051049">
    <property type="entry name" value="Dienelactone_hydrolase-like"/>
</dbReference>
<organism evidence="2 3">
    <name type="scientific">Polyangium jinanense</name>
    <dbReference type="NCBI Taxonomy" id="2829994"/>
    <lineage>
        <taxon>Bacteria</taxon>
        <taxon>Pseudomonadati</taxon>
        <taxon>Myxococcota</taxon>
        <taxon>Polyangia</taxon>
        <taxon>Polyangiales</taxon>
        <taxon>Polyangiaceae</taxon>
        <taxon>Polyangium</taxon>
    </lineage>
</organism>
<evidence type="ECO:0000259" key="1">
    <source>
        <dbReference type="Pfam" id="PF01738"/>
    </source>
</evidence>
<dbReference type="InterPro" id="IPR029058">
    <property type="entry name" value="AB_hydrolase_fold"/>
</dbReference>
<evidence type="ECO:0000313" key="3">
    <source>
        <dbReference type="Proteomes" id="UP001151081"/>
    </source>
</evidence>
<accession>A0A9X3XEY1</accession>
<dbReference type="RefSeq" id="WP_272422381.1">
    <property type="nucleotide sequence ID" value="NZ_JAGTJJ010000044.1"/>
</dbReference>
<dbReference type="SUPFAM" id="SSF53474">
    <property type="entry name" value="alpha/beta-Hydrolases"/>
    <property type="match status" value="1"/>
</dbReference>
<dbReference type="GO" id="GO:0016787">
    <property type="term" value="F:hydrolase activity"/>
    <property type="evidence" value="ECO:0007669"/>
    <property type="project" value="UniProtKB-KW"/>
</dbReference>
<dbReference type="InterPro" id="IPR002925">
    <property type="entry name" value="Dienelactn_hydro"/>
</dbReference>
<dbReference type="Gene3D" id="3.40.50.1820">
    <property type="entry name" value="alpha/beta hydrolase"/>
    <property type="match status" value="1"/>
</dbReference>
<dbReference type="PANTHER" id="PTHR46623:SF6">
    <property type="entry name" value="ALPHA_BETA-HYDROLASES SUPERFAMILY PROTEIN"/>
    <property type="match status" value="1"/>
</dbReference>
<dbReference type="PANTHER" id="PTHR46623">
    <property type="entry name" value="CARBOXYMETHYLENEBUTENOLIDASE-RELATED"/>
    <property type="match status" value="1"/>
</dbReference>
<gene>
    <name evidence="2" type="ORF">KEG57_40700</name>
</gene>
<evidence type="ECO:0000313" key="2">
    <source>
        <dbReference type="EMBL" id="MDC3986861.1"/>
    </source>
</evidence>
<dbReference type="EMBL" id="JAGTJJ010000044">
    <property type="protein sequence ID" value="MDC3986861.1"/>
    <property type="molecule type" value="Genomic_DNA"/>
</dbReference>
<reference evidence="2 3" key="1">
    <citation type="submission" date="2021-04" db="EMBL/GenBank/DDBJ databases">
        <title>Genome analysis of Polyangium sp.</title>
        <authorList>
            <person name="Li Y."/>
            <person name="Wang J."/>
        </authorList>
    </citation>
    <scope>NUCLEOTIDE SEQUENCE [LARGE SCALE GENOMIC DNA]</scope>
    <source>
        <strain evidence="2 3">SDU14</strain>
    </source>
</reference>
<feature type="domain" description="Dienelactone hydrolase" evidence="1">
    <location>
        <begin position="23"/>
        <end position="238"/>
    </location>
</feature>
<comment type="caution">
    <text evidence="2">The sequence shown here is derived from an EMBL/GenBank/DDBJ whole genome shotgun (WGS) entry which is preliminary data.</text>
</comment>
<dbReference type="AlphaFoldDB" id="A0A9X3XEY1"/>